<evidence type="ECO:0000313" key="3">
    <source>
        <dbReference type="Proteomes" id="UP000799438"/>
    </source>
</evidence>
<accession>A0A6A6BJV0</accession>
<keyword evidence="1" id="KW-0472">Membrane</keyword>
<evidence type="ECO:0000256" key="1">
    <source>
        <dbReference type="SAM" id="Phobius"/>
    </source>
</evidence>
<feature type="transmembrane region" description="Helical" evidence="1">
    <location>
        <begin position="170"/>
        <end position="194"/>
    </location>
</feature>
<keyword evidence="1" id="KW-0812">Transmembrane</keyword>
<name>A0A6A6BJV0_9PEZI</name>
<dbReference type="Proteomes" id="UP000799438">
    <property type="component" value="Unassembled WGS sequence"/>
</dbReference>
<dbReference type="EMBL" id="ML995479">
    <property type="protein sequence ID" value="KAF2144420.1"/>
    <property type="molecule type" value="Genomic_DNA"/>
</dbReference>
<feature type="transmembrane region" description="Helical" evidence="1">
    <location>
        <begin position="61"/>
        <end position="80"/>
    </location>
</feature>
<proteinExistence type="predicted"/>
<feature type="transmembrane region" description="Helical" evidence="1">
    <location>
        <begin position="92"/>
        <end position="115"/>
    </location>
</feature>
<organism evidence="2 3">
    <name type="scientific">Aplosporella prunicola CBS 121167</name>
    <dbReference type="NCBI Taxonomy" id="1176127"/>
    <lineage>
        <taxon>Eukaryota</taxon>
        <taxon>Fungi</taxon>
        <taxon>Dikarya</taxon>
        <taxon>Ascomycota</taxon>
        <taxon>Pezizomycotina</taxon>
        <taxon>Dothideomycetes</taxon>
        <taxon>Dothideomycetes incertae sedis</taxon>
        <taxon>Botryosphaeriales</taxon>
        <taxon>Aplosporellaceae</taxon>
        <taxon>Aplosporella</taxon>
    </lineage>
</organism>
<evidence type="ECO:0000313" key="2">
    <source>
        <dbReference type="EMBL" id="KAF2144420.1"/>
    </source>
</evidence>
<dbReference type="GeneID" id="54292908"/>
<gene>
    <name evidence="2" type="ORF">K452DRAFT_141644</name>
</gene>
<keyword evidence="1" id="KW-1133">Transmembrane helix</keyword>
<dbReference type="RefSeq" id="XP_033400132.1">
    <property type="nucleotide sequence ID" value="XM_033535414.1"/>
</dbReference>
<protein>
    <submittedName>
        <fullName evidence="2">Uncharacterized protein</fullName>
    </submittedName>
</protein>
<feature type="transmembrane region" description="Helical" evidence="1">
    <location>
        <begin position="121"/>
        <end position="140"/>
    </location>
</feature>
<feature type="transmembrane region" description="Helical" evidence="1">
    <location>
        <begin position="27"/>
        <end position="49"/>
    </location>
</feature>
<keyword evidence="3" id="KW-1185">Reference proteome</keyword>
<dbReference type="AlphaFoldDB" id="A0A6A6BJV0"/>
<sequence>MKRGERSRYRDDDASDRVPEFEFESVVYGELLAASSAVVDGWLCSLLLSPLPPLSGCGVPGLPPLGLALVLVVVAMPVPMPGILTVLAVWDVVLAVVVLAVVVLVAVVAGAAVVAAAPLLLMIWLLLALLLLLLLLLLLFRRKCSFTRCSARFIVWIRTLKRRMSLSLPLLPLLALALALLLLLFLLLLLLLLLRELFCRRGFVCVGLGRRRGVCACGATGCTCPCGPAGQTRGWVGRCVYACVVCMNERVCECMRASV</sequence>
<reference evidence="2" key="1">
    <citation type="journal article" date="2020" name="Stud. Mycol.">
        <title>101 Dothideomycetes genomes: a test case for predicting lifestyles and emergence of pathogens.</title>
        <authorList>
            <person name="Haridas S."/>
            <person name="Albert R."/>
            <person name="Binder M."/>
            <person name="Bloem J."/>
            <person name="Labutti K."/>
            <person name="Salamov A."/>
            <person name="Andreopoulos B."/>
            <person name="Baker S."/>
            <person name="Barry K."/>
            <person name="Bills G."/>
            <person name="Bluhm B."/>
            <person name="Cannon C."/>
            <person name="Castanera R."/>
            <person name="Culley D."/>
            <person name="Daum C."/>
            <person name="Ezra D."/>
            <person name="Gonzalez J."/>
            <person name="Henrissat B."/>
            <person name="Kuo A."/>
            <person name="Liang C."/>
            <person name="Lipzen A."/>
            <person name="Lutzoni F."/>
            <person name="Magnuson J."/>
            <person name="Mondo S."/>
            <person name="Nolan M."/>
            <person name="Ohm R."/>
            <person name="Pangilinan J."/>
            <person name="Park H.-J."/>
            <person name="Ramirez L."/>
            <person name="Alfaro M."/>
            <person name="Sun H."/>
            <person name="Tritt A."/>
            <person name="Yoshinaga Y."/>
            <person name="Zwiers L.-H."/>
            <person name="Turgeon B."/>
            <person name="Goodwin S."/>
            <person name="Spatafora J."/>
            <person name="Crous P."/>
            <person name="Grigoriev I."/>
        </authorList>
    </citation>
    <scope>NUCLEOTIDE SEQUENCE</scope>
    <source>
        <strain evidence="2">CBS 121167</strain>
    </source>
</reference>